<evidence type="ECO:0008006" key="6">
    <source>
        <dbReference type="Google" id="ProtNLM"/>
    </source>
</evidence>
<gene>
    <name evidence="4" type="ORF">OEA41_008455</name>
</gene>
<dbReference type="Proteomes" id="UP001276659">
    <property type="component" value="Unassembled WGS sequence"/>
</dbReference>
<reference evidence="4" key="1">
    <citation type="submission" date="2022-11" db="EMBL/GenBank/DDBJ databases">
        <title>Chromosomal genome sequence assembly and mating type (MAT) locus characterization of the leprose asexual lichenized fungus Lepraria neglecta (Nyl.) Erichsen.</title>
        <authorList>
            <person name="Allen J.L."/>
            <person name="Pfeffer B."/>
        </authorList>
    </citation>
    <scope>NUCLEOTIDE SEQUENCE</scope>
    <source>
        <strain evidence="4">Allen 5258</strain>
    </source>
</reference>
<evidence type="ECO:0000256" key="1">
    <source>
        <dbReference type="ARBA" id="ARBA00022737"/>
    </source>
</evidence>
<evidence type="ECO:0000259" key="2">
    <source>
        <dbReference type="Pfam" id="PF24883"/>
    </source>
</evidence>
<accession>A0AAD9ZEQ5</accession>
<dbReference type="Pfam" id="PF24883">
    <property type="entry name" value="NPHP3_N"/>
    <property type="match status" value="1"/>
</dbReference>
<dbReference type="InterPro" id="IPR056884">
    <property type="entry name" value="NPHP3-like_N"/>
</dbReference>
<keyword evidence="1" id="KW-0677">Repeat</keyword>
<sequence>MHHHQPHAKPGRIYKHTRGVIFLGTPHRGSDKTGYADVITNIASAALHKPNKKLVQVLRQDSEILEAQRASFSAISKDIPLACIYETRPVAGIGIVPEYSACLDGYSVETDQIEADHMDMCKFSDSSDIGYQRVAGFVIDFVSHTIEDRMNVLLRDLWFEEIGDREDDIRPTHAQTFKWILDPKSSKVDAGNFVDWLCRRNSEFKSDRIFWVSGKAGSGKSTLMKYLYRDPRLKSHLKLWADGLPLICAAVFIWDRGKSMMHKSREGMVRSLLHQILSRHKHLIPVTFHKRWTIDYAIRSTQDVEDWLSHERRGPSWDWSELILAIKLLTDESFLEQHDTRMRFCIFVDGMDEYRTFDDLNLPPNEMISRKKQGFRDIAELFKQLAQSSVVKLCLSSRHLVEFLDAFNVRRQRIKLEDLTFTDITVYTRGTLGSNERWKAMRTQTPDLARSLTIQIVKKALGVFLWVVLVVQLLLNGLQDGDRLEELQRTIESLPPELGGEDGLYALMMSNIKVEHRRQCLELLELVRYSCRPLTPFGLAIADGECCEIAVLDIQETPVIDATRVEYISSRMEDRLNSRCAGLLETVDNDQSTNENGILSKRTVQFMHQTAKDFVEQPRIWELFLPDSSKNFNAHASLFNSCIQQLKVAYPHAKLGYKNRSARKTLGGSPSVWNFIQDAMLYAFRNEQHSHRADTKPLDQLDECAHHLLQGRWIEQRQDKSFVPHWVCLAPDFNTRGDFGDLYHDLAMNRPNFLSYAVHFGLGCYVASKLDEQDYHEGHGVKRPLLSYAVGESGPVECQLIPMLVKILFDHGADPYRSHRETTPWQELLSHSAARSKNHSKSASWKEIIEIFLRQVDTLAQISKIESMITSLYRKTHDGSEWISLKKTPARLHEVSADGENEYVFKALPTSELPPNTRFLQSRLKARADAIHTKIMAYPSACFTPDPSSK</sequence>
<comment type="caution">
    <text evidence="4">The sequence shown here is derived from an EMBL/GenBank/DDBJ whole genome shotgun (WGS) entry which is preliminary data.</text>
</comment>
<evidence type="ECO:0000259" key="3">
    <source>
        <dbReference type="Pfam" id="PF25053"/>
    </source>
</evidence>
<feature type="domain" description="DUF7791" evidence="3">
    <location>
        <begin position="512"/>
        <end position="649"/>
    </location>
</feature>
<dbReference type="Pfam" id="PF25053">
    <property type="entry name" value="DUF7791"/>
    <property type="match status" value="1"/>
</dbReference>
<proteinExistence type="predicted"/>
<dbReference type="Gene3D" id="3.40.50.300">
    <property type="entry name" value="P-loop containing nucleotide triphosphate hydrolases"/>
    <property type="match status" value="1"/>
</dbReference>
<dbReference type="SUPFAM" id="SSF52540">
    <property type="entry name" value="P-loop containing nucleoside triphosphate hydrolases"/>
    <property type="match status" value="1"/>
</dbReference>
<evidence type="ECO:0000313" key="4">
    <source>
        <dbReference type="EMBL" id="KAK3177127.1"/>
    </source>
</evidence>
<dbReference type="PANTHER" id="PTHR10039">
    <property type="entry name" value="AMELOGENIN"/>
    <property type="match status" value="1"/>
</dbReference>
<protein>
    <recommendedName>
        <fullName evidence="6">NACHT domain-containing protein</fullName>
    </recommendedName>
</protein>
<dbReference type="InterPro" id="IPR056693">
    <property type="entry name" value="DUF7791"/>
</dbReference>
<dbReference type="AlphaFoldDB" id="A0AAD9ZEQ5"/>
<feature type="domain" description="Nephrocystin 3-like N-terminal" evidence="2">
    <location>
        <begin position="192"/>
        <end position="361"/>
    </location>
</feature>
<name>A0AAD9ZEQ5_9LECA</name>
<dbReference type="EMBL" id="JASNWA010000004">
    <property type="protein sequence ID" value="KAK3177127.1"/>
    <property type="molecule type" value="Genomic_DNA"/>
</dbReference>
<dbReference type="InterPro" id="IPR027417">
    <property type="entry name" value="P-loop_NTPase"/>
</dbReference>
<keyword evidence="5" id="KW-1185">Reference proteome</keyword>
<organism evidence="4 5">
    <name type="scientific">Lepraria neglecta</name>
    <dbReference type="NCBI Taxonomy" id="209136"/>
    <lineage>
        <taxon>Eukaryota</taxon>
        <taxon>Fungi</taxon>
        <taxon>Dikarya</taxon>
        <taxon>Ascomycota</taxon>
        <taxon>Pezizomycotina</taxon>
        <taxon>Lecanoromycetes</taxon>
        <taxon>OSLEUM clade</taxon>
        <taxon>Lecanoromycetidae</taxon>
        <taxon>Lecanorales</taxon>
        <taxon>Lecanorineae</taxon>
        <taxon>Stereocaulaceae</taxon>
        <taxon>Lepraria</taxon>
    </lineage>
</organism>
<evidence type="ECO:0000313" key="5">
    <source>
        <dbReference type="Proteomes" id="UP001276659"/>
    </source>
</evidence>
<dbReference type="PANTHER" id="PTHR10039:SF5">
    <property type="entry name" value="NACHT DOMAIN-CONTAINING PROTEIN"/>
    <property type="match status" value="1"/>
</dbReference>